<dbReference type="Pfam" id="PF01551">
    <property type="entry name" value="Peptidase_M23"/>
    <property type="match status" value="1"/>
</dbReference>
<dbReference type="InterPro" id="IPR016047">
    <property type="entry name" value="M23ase_b-sheet_dom"/>
</dbReference>
<evidence type="ECO:0000313" key="4">
    <source>
        <dbReference type="Proteomes" id="UP001073227"/>
    </source>
</evidence>
<dbReference type="Proteomes" id="UP001073227">
    <property type="component" value="Unassembled WGS sequence"/>
</dbReference>
<dbReference type="RefSeq" id="WP_267655179.1">
    <property type="nucleotide sequence ID" value="NZ_JAOVZR010000001.1"/>
</dbReference>
<proteinExistence type="predicted"/>
<gene>
    <name evidence="3" type="ORF">OEG84_19000</name>
</gene>
<protein>
    <submittedName>
        <fullName evidence="3">M23 family metallopeptidase</fullName>
    </submittedName>
</protein>
<keyword evidence="4" id="KW-1185">Reference proteome</keyword>
<name>A0ABT3ZDD3_9HYPH</name>
<organism evidence="3 4">
    <name type="scientific">Hoeflea algicola</name>
    <dbReference type="NCBI Taxonomy" id="2983763"/>
    <lineage>
        <taxon>Bacteria</taxon>
        <taxon>Pseudomonadati</taxon>
        <taxon>Pseudomonadota</taxon>
        <taxon>Alphaproteobacteria</taxon>
        <taxon>Hyphomicrobiales</taxon>
        <taxon>Rhizobiaceae</taxon>
        <taxon>Hoeflea</taxon>
    </lineage>
</organism>
<dbReference type="EMBL" id="JAOVZR010000001">
    <property type="protein sequence ID" value="MCY0149738.1"/>
    <property type="molecule type" value="Genomic_DNA"/>
</dbReference>
<evidence type="ECO:0000259" key="2">
    <source>
        <dbReference type="Pfam" id="PF01551"/>
    </source>
</evidence>
<dbReference type="CDD" id="cd12797">
    <property type="entry name" value="M23_peptidase"/>
    <property type="match status" value="1"/>
</dbReference>
<dbReference type="InterPro" id="IPR011055">
    <property type="entry name" value="Dup_hybrid_motif"/>
</dbReference>
<dbReference type="PROSITE" id="PS51257">
    <property type="entry name" value="PROKAR_LIPOPROTEIN"/>
    <property type="match status" value="1"/>
</dbReference>
<evidence type="ECO:0000256" key="1">
    <source>
        <dbReference type="ARBA" id="ARBA00022729"/>
    </source>
</evidence>
<dbReference type="PANTHER" id="PTHR21666">
    <property type="entry name" value="PEPTIDASE-RELATED"/>
    <property type="match status" value="1"/>
</dbReference>
<feature type="domain" description="M23ase beta-sheet core" evidence="2">
    <location>
        <begin position="62"/>
        <end position="159"/>
    </location>
</feature>
<reference evidence="3" key="1">
    <citation type="submission" date="2022-10" db="EMBL/GenBank/DDBJ databases">
        <title>Hoeflea sp. G2-23, isolated from marine algae.</title>
        <authorList>
            <person name="Kristyanto S."/>
            <person name="Kim J.M."/>
            <person name="Jeon C.O."/>
        </authorList>
    </citation>
    <scope>NUCLEOTIDE SEQUENCE</scope>
    <source>
        <strain evidence="3">G2-23</strain>
    </source>
</reference>
<evidence type="ECO:0000313" key="3">
    <source>
        <dbReference type="EMBL" id="MCY0149738.1"/>
    </source>
</evidence>
<dbReference type="PANTHER" id="PTHR21666:SF289">
    <property type="entry name" value="L-ALA--D-GLU ENDOPEPTIDASE"/>
    <property type="match status" value="1"/>
</dbReference>
<keyword evidence="1" id="KW-0732">Signal</keyword>
<dbReference type="InterPro" id="IPR050570">
    <property type="entry name" value="Cell_wall_metabolism_enzyme"/>
</dbReference>
<dbReference type="Gene3D" id="2.70.70.10">
    <property type="entry name" value="Glucose Permease (Domain IIA)"/>
    <property type="match status" value="1"/>
</dbReference>
<dbReference type="SUPFAM" id="SSF51261">
    <property type="entry name" value="Duplicated hybrid motif"/>
    <property type="match status" value="1"/>
</dbReference>
<comment type="caution">
    <text evidence="3">The sequence shown here is derived from an EMBL/GenBank/DDBJ whole genome shotgun (WGS) entry which is preliminary data.</text>
</comment>
<accession>A0ABT3ZDD3</accession>
<sequence>MKHLGRGAVLLACGLIAAGCVPQGQGWASLYKSPQQPKLKVVMPAGAPSISQQFLFTTSDAKHLGIDVIGAVGDPVIAVADGYVAGSYSEPMYGNRVVVEHGPDATGRRIVAVYKHLDSRQVAKGTMVMRGQQLGTIGTTGVLGGGRFPHLHFEIYRQNGSSGETPTDPQIFWVNGPGQVTCFDPAITYDATVFRSTYPVPCRGQ</sequence>